<feature type="compositionally biased region" description="Low complexity" evidence="5">
    <location>
        <begin position="481"/>
        <end position="494"/>
    </location>
</feature>
<reference evidence="8" key="1">
    <citation type="submission" date="2025-08" db="UniProtKB">
        <authorList>
            <consortium name="Ensembl"/>
        </authorList>
    </citation>
    <scope>IDENTIFICATION</scope>
</reference>
<evidence type="ECO:0000313" key="8">
    <source>
        <dbReference type="Ensembl" id="ENSOTSP00005041218.1"/>
    </source>
</evidence>
<evidence type="ECO:0000259" key="7">
    <source>
        <dbReference type="PROSITE" id="PS51039"/>
    </source>
</evidence>
<feature type="compositionally biased region" description="Polar residues" evidence="5">
    <location>
        <begin position="506"/>
        <end position="520"/>
    </location>
</feature>
<evidence type="ECO:0008006" key="10">
    <source>
        <dbReference type="Google" id="ProtNLM"/>
    </source>
</evidence>
<dbReference type="GO" id="GO:0008270">
    <property type="term" value="F:zinc ion binding"/>
    <property type="evidence" value="ECO:0007669"/>
    <property type="project" value="UniProtKB-KW"/>
</dbReference>
<dbReference type="Ensembl" id="ENSOTST00005044853.2">
    <property type="protein sequence ID" value="ENSOTSP00005041218.1"/>
    <property type="gene ID" value="ENSOTSG00005019754.2"/>
</dbReference>
<dbReference type="PANTHER" id="PTHR46728:SF1">
    <property type="entry name" value="AN1-TYPE ZINC FINGER PROTEIN 4"/>
    <property type="match status" value="1"/>
</dbReference>
<dbReference type="Gene3D" id="4.10.1110.10">
    <property type="entry name" value="AN1-like Zinc finger"/>
    <property type="match status" value="1"/>
</dbReference>
<dbReference type="SMART" id="SM00213">
    <property type="entry name" value="UBQ"/>
    <property type="match status" value="1"/>
</dbReference>
<dbReference type="InterPro" id="IPR000058">
    <property type="entry name" value="Znf_AN1"/>
</dbReference>
<dbReference type="GeneTree" id="ENSGT00940000155716"/>
<gene>
    <name evidence="8" type="primary">ZFAND4</name>
</gene>
<dbReference type="SUPFAM" id="SSF118310">
    <property type="entry name" value="AN1-like Zinc finger"/>
    <property type="match status" value="1"/>
</dbReference>
<dbReference type="SUPFAM" id="SSF54236">
    <property type="entry name" value="Ubiquitin-like"/>
    <property type="match status" value="1"/>
</dbReference>
<feature type="domain" description="AN1-type" evidence="7">
    <location>
        <begin position="692"/>
        <end position="739"/>
    </location>
</feature>
<evidence type="ECO:0000256" key="1">
    <source>
        <dbReference type="ARBA" id="ARBA00022723"/>
    </source>
</evidence>
<reference evidence="8" key="2">
    <citation type="submission" date="2025-09" db="UniProtKB">
        <authorList>
            <consortium name="Ensembl"/>
        </authorList>
    </citation>
    <scope>IDENTIFICATION</scope>
</reference>
<evidence type="ECO:0000256" key="3">
    <source>
        <dbReference type="ARBA" id="ARBA00022833"/>
    </source>
</evidence>
<feature type="compositionally biased region" description="Basic and acidic residues" evidence="5">
    <location>
        <begin position="544"/>
        <end position="560"/>
    </location>
</feature>
<evidence type="ECO:0000256" key="4">
    <source>
        <dbReference type="PROSITE-ProRule" id="PRU00449"/>
    </source>
</evidence>
<dbReference type="CDD" id="cd01802">
    <property type="entry name" value="Ubl_ZFAND4"/>
    <property type="match status" value="1"/>
</dbReference>
<evidence type="ECO:0000256" key="5">
    <source>
        <dbReference type="SAM" id="MobiDB-lite"/>
    </source>
</evidence>
<accession>A0A8C8LTT1</accession>
<dbReference type="Proteomes" id="UP000694402">
    <property type="component" value="Unassembled WGS sequence"/>
</dbReference>
<dbReference type="InterPro" id="IPR000626">
    <property type="entry name" value="Ubiquitin-like_dom"/>
</dbReference>
<proteinExistence type="predicted"/>
<dbReference type="InterPro" id="IPR019956">
    <property type="entry name" value="Ubiquitin_dom"/>
</dbReference>
<feature type="compositionally biased region" description="Low complexity" evidence="5">
    <location>
        <begin position="521"/>
        <end position="538"/>
    </location>
</feature>
<evidence type="ECO:0000259" key="6">
    <source>
        <dbReference type="PROSITE" id="PS50053"/>
    </source>
</evidence>
<dbReference type="Pfam" id="PF01428">
    <property type="entry name" value="zf-AN1"/>
    <property type="match status" value="1"/>
</dbReference>
<evidence type="ECO:0000313" key="9">
    <source>
        <dbReference type="Proteomes" id="UP000694402"/>
    </source>
</evidence>
<evidence type="ECO:0000256" key="2">
    <source>
        <dbReference type="ARBA" id="ARBA00022771"/>
    </source>
</evidence>
<dbReference type="PANTHER" id="PTHR46728">
    <property type="entry name" value="AN1-TYPE ZINC FINGER PROTEIN 4"/>
    <property type="match status" value="1"/>
</dbReference>
<dbReference type="Pfam" id="PF00240">
    <property type="entry name" value="ubiquitin"/>
    <property type="match status" value="1"/>
</dbReference>
<dbReference type="InterPro" id="IPR053061">
    <property type="entry name" value="AN1-type_zinc_finger"/>
</dbReference>
<feature type="region of interest" description="Disordered" evidence="5">
    <location>
        <begin position="470"/>
        <end position="560"/>
    </location>
</feature>
<dbReference type="AlphaFoldDB" id="A0A8C8LTT1"/>
<keyword evidence="3" id="KW-0862">Zinc</keyword>
<dbReference type="InterPro" id="IPR029071">
    <property type="entry name" value="Ubiquitin-like_domsf"/>
</dbReference>
<keyword evidence="2 4" id="KW-0863">Zinc-finger</keyword>
<sequence length="758" mass="82339">MPDRKEPPIYNDDSVGTFQYKLPFYETMELFIETLTGTCFELRVSPIETVISVKAKIQRLEGIPVAQQHLIWNNLELEDEYCLHDYSIAEGCTLKLVLAMRGGPINTRRVPVEDPVKDMVEVMEGGREEGWDKSLPGSKQVTFLVYREGDQLSFFRVVDRGDGTLTPVSESLSGGSVFNMYTEEDDDDDETGGLALGQPSLENSITMNKMKLLKAKMEDMNINKKPKRSAKLKPLSPVSARPCSNFLGLPRHHRLFRVLPHINQSHHSTSYLPPIRDQGSANPSTPVATTSATHLSISGQAPPYFSSSSCYMLQEEEPWETSPKSIRPPPKVSRLDIGSTRLMRDCVYPQLPALPSRGQAEGTVELPDSRGEALGLELLEEVASLLEPTPPGALYGNLLTDPLILDISTQPEEGLGGLDGLGALGFGAEHQLSSTPSLLSQAEGMNSLNNWAMGGSDRLACKGQRTQLLGNTLDNLPDSPSPSSSSPSSSSPSSRWKLPQPFEFTGSVTPTLQSNPPSSRSTTLFSPAPSLPSSLPHGSHLRGIKMDSPGRRPEMMSKSEARGITKLANQACMNPLESLSNTELLASLSSSSRTPVSSSREGLGQSLGFGLELPAVGASRLGMLGSTAPSLQANIQLLQEDLIRRMSPLYRATASYMAPNSLGSAGGSSSIRRPGPPAYHLPSVKVPLAKKKKKSKHCFLCGKKTGLATSYECRCGNNFCATHRYAETHDCTYNYKSAGRRFLQETNPIVNAPKLPKI</sequence>
<dbReference type="PROSITE" id="PS51039">
    <property type="entry name" value="ZF_AN1"/>
    <property type="match status" value="1"/>
</dbReference>
<keyword evidence="1" id="KW-0479">Metal-binding</keyword>
<dbReference type="PROSITE" id="PS50053">
    <property type="entry name" value="UBIQUITIN_2"/>
    <property type="match status" value="1"/>
</dbReference>
<dbReference type="PRINTS" id="PR00348">
    <property type="entry name" value="UBIQUITIN"/>
</dbReference>
<feature type="domain" description="Ubiquitin-like" evidence="6">
    <location>
        <begin position="28"/>
        <end position="103"/>
    </location>
</feature>
<keyword evidence="9" id="KW-1185">Reference proteome</keyword>
<dbReference type="InterPro" id="IPR035896">
    <property type="entry name" value="AN1-like_Znf"/>
</dbReference>
<organism evidence="8 9">
    <name type="scientific">Oncorhynchus tshawytscha</name>
    <name type="common">Chinook salmon</name>
    <name type="synonym">Salmo tshawytscha</name>
    <dbReference type="NCBI Taxonomy" id="74940"/>
    <lineage>
        <taxon>Eukaryota</taxon>
        <taxon>Metazoa</taxon>
        <taxon>Chordata</taxon>
        <taxon>Craniata</taxon>
        <taxon>Vertebrata</taxon>
        <taxon>Euteleostomi</taxon>
        <taxon>Actinopterygii</taxon>
        <taxon>Neopterygii</taxon>
        <taxon>Teleostei</taxon>
        <taxon>Protacanthopterygii</taxon>
        <taxon>Salmoniformes</taxon>
        <taxon>Salmonidae</taxon>
        <taxon>Salmoninae</taxon>
        <taxon>Oncorhynchus</taxon>
    </lineage>
</organism>
<dbReference type="Gene3D" id="3.10.20.90">
    <property type="entry name" value="Phosphatidylinositol 3-kinase Catalytic Subunit, Chain A, domain 1"/>
    <property type="match status" value="1"/>
</dbReference>
<dbReference type="SMART" id="SM00154">
    <property type="entry name" value="ZnF_AN1"/>
    <property type="match status" value="1"/>
</dbReference>
<protein>
    <recommendedName>
        <fullName evidence="10">AN1-type zinc finger protein 4</fullName>
    </recommendedName>
</protein>
<name>A0A8C8LTT1_ONCTS</name>